<dbReference type="GO" id="GO:0016787">
    <property type="term" value="F:hydrolase activity"/>
    <property type="evidence" value="ECO:0007669"/>
    <property type="project" value="UniProtKB-KW"/>
</dbReference>
<dbReference type="PANTHER" id="PTHR33516:SF2">
    <property type="entry name" value="LEXA REPRESSOR-RELATED"/>
    <property type="match status" value="1"/>
</dbReference>
<dbReference type="InterPro" id="IPR039418">
    <property type="entry name" value="LexA-like"/>
</dbReference>
<keyword evidence="2" id="KW-0227">DNA damage</keyword>
<dbReference type="Pfam" id="PF01381">
    <property type="entry name" value="HTH_3"/>
    <property type="match status" value="1"/>
</dbReference>
<dbReference type="CDD" id="cd00093">
    <property type="entry name" value="HTH_XRE"/>
    <property type="match status" value="1"/>
</dbReference>
<evidence type="ECO:0000256" key="5">
    <source>
        <dbReference type="ARBA" id="ARBA00023204"/>
    </source>
</evidence>
<evidence type="ECO:0000256" key="3">
    <source>
        <dbReference type="ARBA" id="ARBA00022801"/>
    </source>
</evidence>
<dbReference type="GO" id="GO:0006355">
    <property type="term" value="P:regulation of DNA-templated transcription"/>
    <property type="evidence" value="ECO:0007669"/>
    <property type="project" value="InterPro"/>
</dbReference>
<dbReference type="SUPFAM" id="SSF51306">
    <property type="entry name" value="LexA/Signal peptidase"/>
    <property type="match status" value="1"/>
</dbReference>
<evidence type="ECO:0000313" key="9">
    <source>
        <dbReference type="EMBL" id="CDC05022.1"/>
    </source>
</evidence>
<dbReference type="InterPro" id="IPR015927">
    <property type="entry name" value="Peptidase_S24_S26A/B/C"/>
</dbReference>
<dbReference type="GO" id="GO:0006281">
    <property type="term" value="P:DNA repair"/>
    <property type="evidence" value="ECO:0007669"/>
    <property type="project" value="UniProtKB-KW"/>
</dbReference>
<comment type="similarity">
    <text evidence="1 7">Belongs to the peptidase S24 family.</text>
</comment>
<evidence type="ECO:0000313" key="10">
    <source>
        <dbReference type="Proteomes" id="UP000018168"/>
    </source>
</evidence>
<name>R6P523_9FIRM</name>
<accession>R6P523</accession>
<dbReference type="GO" id="GO:0009432">
    <property type="term" value="P:SOS response"/>
    <property type="evidence" value="ECO:0007669"/>
    <property type="project" value="UniProtKB-KW"/>
</dbReference>
<comment type="caution">
    <text evidence="9">The sequence shown here is derived from an EMBL/GenBank/DDBJ whole genome shotgun (WGS) entry which is preliminary data.</text>
</comment>
<gene>
    <name evidence="9" type="ORF">BN578_00554</name>
</gene>
<dbReference type="Gene3D" id="2.10.109.10">
    <property type="entry name" value="Umud Fragment, subunit A"/>
    <property type="match status" value="1"/>
</dbReference>
<organism evidence="9 10">
    <name type="scientific">[Clostridium] leptum CAG:27</name>
    <dbReference type="NCBI Taxonomy" id="1263068"/>
    <lineage>
        <taxon>Bacteria</taxon>
        <taxon>Bacillati</taxon>
        <taxon>Bacillota</taxon>
        <taxon>Clostridia</taxon>
        <taxon>Eubacteriales</taxon>
        <taxon>Oscillospiraceae</taxon>
        <taxon>Oscillospiraceae incertae sedis</taxon>
    </lineage>
</organism>
<reference evidence="9" key="1">
    <citation type="submission" date="2012-11" db="EMBL/GenBank/DDBJ databases">
        <title>Dependencies among metagenomic species, viruses, plasmids and units of genetic variation.</title>
        <authorList>
            <person name="Nielsen H.B."/>
            <person name="Almeida M."/>
            <person name="Juncker A.S."/>
            <person name="Rasmussen S."/>
            <person name="Li J."/>
            <person name="Sunagawa S."/>
            <person name="Plichta D."/>
            <person name="Gautier L."/>
            <person name="Le Chatelier E."/>
            <person name="Peletier E."/>
            <person name="Bonde I."/>
            <person name="Nielsen T."/>
            <person name="Manichanh C."/>
            <person name="Arumugam M."/>
            <person name="Batto J."/>
            <person name="Santos M.B.Q.D."/>
            <person name="Blom N."/>
            <person name="Borruel N."/>
            <person name="Burgdorf K.S."/>
            <person name="Boumezbeur F."/>
            <person name="Casellas F."/>
            <person name="Dore J."/>
            <person name="Guarner F."/>
            <person name="Hansen T."/>
            <person name="Hildebrand F."/>
            <person name="Kaas R.S."/>
            <person name="Kennedy S."/>
            <person name="Kristiansen K."/>
            <person name="Kultima J.R."/>
            <person name="Leonard P."/>
            <person name="Levenez F."/>
            <person name="Lund O."/>
            <person name="Moumen B."/>
            <person name="Le Paslier D."/>
            <person name="Pons N."/>
            <person name="Pedersen O."/>
            <person name="Prifti E."/>
            <person name="Qin J."/>
            <person name="Raes J."/>
            <person name="Tap J."/>
            <person name="Tims S."/>
            <person name="Ussery D.W."/>
            <person name="Yamada T."/>
            <person name="MetaHit consortium"/>
            <person name="Renault P."/>
            <person name="Sicheritz-Ponten T."/>
            <person name="Bork P."/>
            <person name="Wang J."/>
            <person name="Brunak S."/>
            <person name="Ehrlich S.D."/>
        </authorList>
    </citation>
    <scope>NUCLEOTIDE SEQUENCE [LARGE SCALE GENOMIC DNA]</scope>
</reference>
<evidence type="ECO:0000256" key="6">
    <source>
        <dbReference type="ARBA" id="ARBA00023236"/>
    </source>
</evidence>
<feature type="domain" description="HTH cro/C1-type" evidence="8">
    <location>
        <begin position="7"/>
        <end position="62"/>
    </location>
</feature>
<dbReference type="AlphaFoldDB" id="R6P523"/>
<evidence type="ECO:0000259" key="8">
    <source>
        <dbReference type="PROSITE" id="PS50943"/>
    </source>
</evidence>
<dbReference type="InterPro" id="IPR010982">
    <property type="entry name" value="Lambda_DNA-bd_dom_sf"/>
</dbReference>
<protein>
    <submittedName>
        <fullName evidence="9">SOS-response transcriptional repressors (RecA-mediated autopeptidases)</fullName>
    </submittedName>
</protein>
<keyword evidence="4 7" id="KW-0068">Autocatalytic cleavage</keyword>
<evidence type="ECO:0000256" key="7">
    <source>
        <dbReference type="RuleBase" id="RU003991"/>
    </source>
</evidence>
<dbReference type="Pfam" id="PF00717">
    <property type="entry name" value="Peptidase_S24"/>
    <property type="match status" value="1"/>
</dbReference>
<dbReference type="EMBL" id="CBEP010000091">
    <property type="protein sequence ID" value="CDC05022.1"/>
    <property type="molecule type" value="Genomic_DNA"/>
</dbReference>
<evidence type="ECO:0000256" key="4">
    <source>
        <dbReference type="ARBA" id="ARBA00022813"/>
    </source>
</evidence>
<evidence type="ECO:0000256" key="2">
    <source>
        <dbReference type="ARBA" id="ARBA00022763"/>
    </source>
</evidence>
<dbReference type="InterPro" id="IPR001387">
    <property type="entry name" value="Cro/C1-type_HTH"/>
</dbReference>
<keyword evidence="5" id="KW-0234">DNA repair</keyword>
<dbReference type="PRINTS" id="PR00726">
    <property type="entry name" value="LEXASERPTASE"/>
</dbReference>
<dbReference type="PROSITE" id="PS50943">
    <property type="entry name" value="HTH_CROC1"/>
    <property type="match status" value="1"/>
</dbReference>
<keyword evidence="3 7" id="KW-0378">Hydrolase</keyword>
<dbReference type="Proteomes" id="UP000018168">
    <property type="component" value="Unassembled WGS sequence"/>
</dbReference>
<dbReference type="GO" id="GO:0003677">
    <property type="term" value="F:DNA binding"/>
    <property type="evidence" value="ECO:0007669"/>
    <property type="project" value="InterPro"/>
</dbReference>
<dbReference type="PANTHER" id="PTHR33516">
    <property type="entry name" value="LEXA REPRESSOR"/>
    <property type="match status" value="1"/>
</dbReference>
<dbReference type="SMART" id="SM00530">
    <property type="entry name" value="HTH_XRE"/>
    <property type="match status" value="1"/>
</dbReference>
<keyword evidence="6" id="KW-0742">SOS response</keyword>
<dbReference type="CDD" id="cd06529">
    <property type="entry name" value="S24_LexA-like"/>
    <property type="match status" value="1"/>
</dbReference>
<dbReference type="SUPFAM" id="SSF47413">
    <property type="entry name" value="lambda repressor-like DNA-binding domains"/>
    <property type="match status" value="1"/>
</dbReference>
<dbReference type="Gene3D" id="1.10.260.40">
    <property type="entry name" value="lambda repressor-like DNA-binding domains"/>
    <property type="match status" value="1"/>
</dbReference>
<evidence type="ECO:0000256" key="1">
    <source>
        <dbReference type="ARBA" id="ARBA00007484"/>
    </source>
</evidence>
<dbReference type="InterPro" id="IPR036286">
    <property type="entry name" value="LexA/Signal_pep-like_sf"/>
</dbReference>
<dbReference type="InterPro" id="IPR050077">
    <property type="entry name" value="LexA_repressor"/>
</dbReference>
<proteinExistence type="inferred from homology"/>
<dbReference type="InterPro" id="IPR006197">
    <property type="entry name" value="Peptidase_S24_LexA"/>
</dbReference>
<sequence length="210" mass="23448">MTIGERIKQRRLELGLSADQVAEKLNVDRTTIFRYERGAISKVPTDTLAKLAQILYTSPTYLMGLSKEADRSAKVDNIYQIETKKFPLLGEIVCGKPTLAVEELELYVEAGANIKADFCLKCKGDSMINARIHDGDIVFIHKQPTVNNGEIAAVIIEDEATLKRVFYYSDKAKLVLQAENPSFEPLVYIGEEINHIQILGKAVAFQSDVK</sequence>